<dbReference type="OrthoDB" id="3053093at2759"/>
<evidence type="ECO:0000313" key="2">
    <source>
        <dbReference type="EMBL" id="PBK90861.1"/>
    </source>
</evidence>
<evidence type="ECO:0008006" key="4">
    <source>
        <dbReference type="Google" id="ProtNLM"/>
    </source>
</evidence>
<organism evidence="2 3">
    <name type="scientific">Armillaria gallica</name>
    <name type="common">Bulbous honey fungus</name>
    <name type="synonym">Armillaria bulbosa</name>
    <dbReference type="NCBI Taxonomy" id="47427"/>
    <lineage>
        <taxon>Eukaryota</taxon>
        <taxon>Fungi</taxon>
        <taxon>Dikarya</taxon>
        <taxon>Basidiomycota</taxon>
        <taxon>Agaricomycotina</taxon>
        <taxon>Agaricomycetes</taxon>
        <taxon>Agaricomycetidae</taxon>
        <taxon>Agaricales</taxon>
        <taxon>Marasmiineae</taxon>
        <taxon>Physalacriaceae</taxon>
        <taxon>Armillaria</taxon>
    </lineage>
</organism>
<dbReference type="InParanoid" id="A0A2H3D6I6"/>
<reference evidence="3" key="1">
    <citation type="journal article" date="2017" name="Nat. Ecol. Evol.">
        <title>Genome expansion and lineage-specific genetic innovations in the forest pathogenic fungi Armillaria.</title>
        <authorList>
            <person name="Sipos G."/>
            <person name="Prasanna A.N."/>
            <person name="Walter M.C."/>
            <person name="O'Connor E."/>
            <person name="Balint B."/>
            <person name="Krizsan K."/>
            <person name="Kiss B."/>
            <person name="Hess J."/>
            <person name="Varga T."/>
            <person name="Slot J."/>
            <person name="Riley R."/>
            <person name="Boka B."/>
            <person name="Rigling D."/>
            <person name="Barry K."/>
            <person name="Lee J."/>
            <person name="Mihaltcheva S."/>
            <person name="LaButti K."/>
            <person name="Lipzen A."/>
            <person name="Waldron R."/>
            <person name="Moloney N.M."/>
            <person name="Sperisen C."/>
            <person name="Kredics L."/>
            <person name="Vagvoelgyi C."/>
            <person name="Patrignani A."/>
            <person name="Fitzpatrick D."/>
            <person name="Nagy I."/>
            <person name="Doyle S."/>
            <person name="Anderson J.B."/>
            <person name="Grigoriev I.V."/>
            <person name="Gueldener U."/>
            <person name="Muensterkoetter M."/>
            <person name="Nagy L.G."/>
        </authorList>
    </citation>
    <scope>NUCLEOTIDE SEQUENCE [LARGE SCALE GENOMIC DNA]</scope>
    <source>
        <strain evidence="3">Ar21-2</strain>
    </source>
</reference>
<feature type="compositionally biased region" description="Acidic residues" evidence="1">
    <location>
        <begin position="648"/>
        <end position="666"/>
    </location>
</feature>
<dbReference type="EMBL" id="KZ293664">
    <property type="protein sequence ID" value="PBK90861.1"/>
    <property type="molecule type" value="Genomic_DNA"/>
</dbReference>
<accession>A0A2H3D6I6</accession>
<feature type="region of interest" description="Disordered" evidence="1">
    <location>
        <begin position="292"/>
        <end position="336"/>
    </location>
</feature>
<evidence type="ECO:0000313" key="3">
    <source>
        <dbReference type="Proteomes" id="UP000217790"/>
    </source>
</evidence>
<evidence type="ECO:0000256" key="1">
    <source>
        <dbReference type="SAM" id="MobiDB-lite"/>
    </source>
</evidence>
<name>A0A2H3D6I6_ARMGA</name>
<sequence length="682" mass="74818">MAEPPVVKDAAALKHNALSAYEAAVALLQHKVDFPPDVDSTSKDADEWIADLYVQWLICSNFWREAGVKRQDWNDVEYALLACLPSVDKGLLDESCGKFNELVHCAHKYLIPNLCPVPLDTPSPSLEPESHVQAPVLLRTIAPLLALKPTTPPSPKEKMPALRQQQSMVPVTPQRTRKVTPNPSDSSEAFQKDWTSPLHSKPAQQLKIGPPVNAMQSEVLTRASSRALAIDAAARTNIIHGPDPNLGPLREGNVVIPLSDRQLLFFLGTDDEEERIQEDLVTSRAAFFEDDGLADNISNLDDDEPVPPQDEPMGFDKDEPSSDDEEPSPPPTNLAHCLHQEPRISFVFDEVTEDFVKSHPTIFLPRPAVSPASSQDLRHSAHSCGSPVNPDATYLKAIQGSKVDVKKKNKDAKGKDWATEAKVPRKCVRTEDNATQLKDKLASKKPKLKETIIIDEDESAVATKVICRHGPGLSRPLPVTLGVSGGGFGEKVPSSANVVKNRIKSIGILVVDRDFGNFIEVDKSYWSKEVAPFVGEQHTTACDHCRHLGTQCRKLLMHTVKCVRCHYSKLPCKVNGVAVLNPVKHYRPKGYDAVNTFEGTLNAIETNNATISELTQQYLAGLSIFMHMDSIQAQASHLCGCLYPIEDEDEEDGEEDDDGEAPEDVAEGVTGPSKQKKKGKSG</sequence>
<gene>
    <name evidence="2" type="ORF">ARMGADRAFT_1082601</name>
</gene>
<feature type="region of interest" description="Disordered" evidence="1">
    <location>
        <begin position="150"/>
        <end position="205"/>
    </location>
</feature>
<feature type="compositionally biased region" description="Polar residues" evidence="1">
    <location>
        <begin position="179"/>
        <end position="198"/>
    </location>
</feature>
<feature type="region of interest" description="Disordered" evidence="1">
    <location>
        <begin position="648"/>
        <end position="682"/>
    </location>
</feature>
<proteinExistence type="predicted"/>
<dbReference type="Proteomes" id="UP000217790">
    <property type="component" value="Unassembled WGS sequence"/>
</dbReference>
<dbReference type="AlphaFoldDB" id="A0A2H3D6I6"/>
<protein>
    <recommendedName>
        <fullName evidence="4">Zn(2)-C6 fungal-type domain-containing protein</fullName>
    </recommendedName>
</protein>
<dbReference type="STRING" id="47427.A0A2H3D6I6"/>
<keyword evidence="3" id="KW-1185">Reference proteome</keyword>